<dbReference type="InterPro" id="IPR032285">
    <property type="entry name" value="Metallophos_N"/>
</dbReference>
<dbReference type="Gene3D" id="3.60.21.10">
    <property type="match status" value="1"/>
</dbReference>
<reference evidence="3" key="1">
    <citation type="submission" date="2013-01" db="EMBL/GenBank/DDBJ databases">
        <title>Genome assembly of Mariniradius saccharolyticus AK6.</title>
        <authorList>
            <person name="Vaidya B."/>
            <person name="Khatri I."/>
            <person name="Tanuku N.R.S."/>
            <person name="Subramanian S."/>
            <person name="Pinnaka A."/>
        </authorList>
    </citation>
    <scope>NUCLEOTIDE SEQUENCE [LARGE SCALE GENOMIC DNA]</scope>
    <source>
        <strain evidence="3">AK6</strain>
    </source>
</reference>
<proteinExistence type="predicted"/>
<dbReference type="InterPro" id="IPR029052">
    <property type="entry name" value="Metallo-depent_PP-like"/>
</dbReference>
<evidence type="ECO:0000259" key="1">
    <source>
        <dbReference type="Pfam" id="PF16370"/>
    </source>
</evidence>
<keyword evidence="4" id="KW-1185">Reference proteome</keyword>
<dbReference type="Pfam" id="PF16371">
    <property type="entry name" value="MetallophosN"/>
    <property type="match status" value="1"/>
</dbReference>
<dbReference type="STRING" id="1239962.C943_01381"/>
<name>M7XB46_9BACT</name>
<dbReference type="PANTHER" id="PTHR43143">
    <property type="entry name" value="METALLOPHOSPHOESTERASE, CALCINEURIN SUPERFAMILY"/>
    <property type="match status" value="1"/>
</dbReference>
<dbReference type="Proteomes" id="UP000010953">
    <property type="component" value="Unassembled WGS sequence"/>
</dbReference>
<evidence type="ECO:0000313" key="4">
    <source>
        <dbReference type="Proteomes" id="UP000010953"/>
    </source>
</evidence>
<dbReference type="GO" id="GO:0016787">
    <property type="term" value="F:hydrolase activity"/>
    <property type="evidence" value="ECO:0007669"/>
    <property type="project" value="InterPro"/>
</dbReference>
<evidence type="ECO:0000259" key="2">
    <source>
        <dbReference type="Pfam" id="PF16371"/>
    </source>
</evidence>
<dbReference type="EMBL" id="AMZY02000014">
    <property type="protein sequence ID" value="EMS32119.1"/>
    <property type="molecule type" value="Genomic_DNA"/>
</dbReference>
<dbReference type="InParanoid" id="M7XB46"/>
<dbReference type="PANTHER" id="PTHR43143:SF6">
    <property type="entry name" value="BLL3016 PROTEIN"/>
    <property type="match status" value="1"/>
</dbReference>
<feature type="domain" description="Calcineurin-like phosphoesterase C-terminal" evidence="1">
    <location>
        <begin position="379"/>
        <end position="544"/>
    </location>
</feature>
<dbReference type="AlphaFoldDB" id="M7XB46"/>
<comment type="caution">
    <text evidence="3">The sequence shown here is derived from an EMBL/GenBank/DDBJ whole genome shotgun (WGS) entry which is preliminary data.</text>
</comment>
<dbReference type="SUPFAM" id="SSF56300">
    <property type="entry name" value="Metallo-dependent phosphatases"/>
    <property type="match status" value="1"/>
</dbReference>
<dbReference type="Pfam" id="PF16370">
    <property type="entry name" value="MetallophosC"/>
    <property type="match status" value="1"/>
</dbReference>
<dbReference type="InterPro" id="IPR051918">
    <property type="entry name" value="STPP_CPPED1"/>
</dbReference>
<dbReference type="eggNOG" id="COG1409">
    <property type="taxonomic scope" value="Bacteria"/>
</dbReference>
<feature type="domain" description="Calcineurin-like phosphoesterase N-terminal" evidence="2">
    <location>
        <begin position="71"/>
        <end position="133"/>
    </location>
</feature>
<organism evidence="3 4">
    <name type="scientific">Mariniradius saccharolyticus AK6</name>
    <dbReference type="NCBI Taxonomy" id="1239962"/>
    <lineage>
        <taxon>Bacteria</taxon>
        <taxon>Pseudomonadati</taxon>
        <taxon>Bacteroidota</taxon>
        <taxon>Cytophagia</taxon>
        <taxon>Cytophagales</taxon>
        <taxon>Cyclobacteriaceae</taxon>
        <taxon>Mariniradius</taxon>
    </lineage>
</organism>
<dbReference type="InterPro" id="IPR032288">
    <property type="entry name" value="Metallophos_C"/>
</dbReference>
<accession>M7XB46</accession>
<gene>
    <name evidence="3" type="ORF">C943_01381</name>
</gene>
<evidence type="ECO:0000313" key="3">
    <source>
        <dbReference type="EMBL" id="EMS32119.1"/>
    </source>
</evidence>
<protein>
    <submittedName>
        <fullName evidence="3">Metallophosphoesterase</fullName>
    </submittedName>
</protein>
<sequence>MAPFMDVNKSIIKQFARAALAWCILDFIEKITDMRKSIFLSMLLLSASLAWAQQKISGTIYEDSNANGKKERREKGIPAVAISNGIDVVLTDKDGRYELPIAEDQTVFVIKPSSHDLPKDANNIPKFYYIYKPNGSPANMTYPGVRPTGPLPKALDFGLLPGKNEKEFTGLIFGDPQTYTLDEMEYFKKGIVAHAKQSQGITFGASLGDLVGDRPDFFPLYAQAIGQVGPVWYQLMGNHDMNFDAKEDAFSDESFTANFGPATYAFNYGDVHFVVLEDILYPDPRDGQGYWGGLRSDQLQFLENDLKLVPKDKLVVLLMHIPLFEENGDSFRDADREKILSLLSPFANTLSMSAHTHYMKQTFFGKKDGFEGAKPHHHFNIGTPSGDWYSGKIQADGTPESTMRDGSPKGYVYLDIKGTEYQARYQAAGKPASYQMEIFAPKVLAKGVRTNASIIVNFFTGAPSDKVRYRINNGEWKAMTHMESYDPTFMLKVFEWDTTETVMPGRRPSNPAMTDHLWRAPISSDFPVGEHTIEVEATDMFGQVHRASKKFRVAQ</sequence>